<organism evidence="2 3">
    <name type="scientific">Mytilus coruscus</name>
    <name type="common">Sea mussel</name>
    <dbReference type="NCBI Taxonomy" id="42192"/>
    <lineage>
        <taxon>Eukaryota</taxon>
        <taxon>Metazoa</taxon>
        <taxon>Spiralia</taxon>
        <taxon>Lophotrochozoa</taxon>
        <taxon>Mollusca</taxon>
        <taxon>Bivalvia</taxon>
        <taxon>Autobranchia</taxon>
        <taxon>Pteriomorphia</taxon>
        <taxon>Mytilida</taxon>
        <taxon>Mytiloidea</taxon>
        <taxon>Mytilidae</taxon>
        <taxon>Mytilinae</taxon>
        <taxon>Mytilus</taxon>
    </lineage>
</organism>
<feature type="region of interest" description="Disordered" evidence="1">
    <location>
        <begin position="143"/>
        <end position="169"/>
    </location>
</feature>
<accession>A0A6J8AKJ9</accession>
<protein>
    <submittedName>
        <fullName evidence="2">Uncharacterized protein</fullName>
    </submittedName>
</protein>
<evidence type="ECO:0000256" key="1">
    <source>
        <dbReference type="SAM" id="MobiDB-lite"/>
    </source>
</evidence>
<feature type="compositionally biased region" description="Basic and acidic residues" evidence="1">
    <location>
        <begin position="155"/>
        <end position="169"/>
    </location>
</feature>
<sequence length="306" mass="35993">MAKSKSQRMKEYRERKKASLGEKWLIQESNRTREYYKPTSQLNSKEKQARRERIRDNVSAYRKRQTALLNKTNDVTLLKEADLDEPNPLVLIEDENGVSSTSTQQPLIVKMPLISAKSKGGKKRASHALKRATNEICNLKKHNKNLKKSQNTLRKRLEREKKRNSTRDTENIRKKLLYAECVSKEIRETSEENPTKRKLAGIVVSGKFMRKYKMLTELKKSTNITWRTQAKRSKKLNHERQPRNLFLRQKISSDVEEFLCRDDNSRCMPGKADAVKYGKVKKQKRILNDYLHNILIKFCAEHTYRI</sequence>
<name>A0A6J8AKJ9_MYTCO</name>
<dbReference type="AlphaFoldDB" id="A0A6J8AKJ9"/>
<reference evidence="2 3" key="1">
    <citation type="submission" date="2020-06" db="EMBL/GenBank/DDBJ databases">
        <authorList>
            <person name="Li R."/>
            <person name="Bekaert M."/>
        </authorList>
    </citation>
    <scope>NUCLEOTIDE SEQUENCE [LARGE SCALE GENOMIC DNA]</scope>
    <source>
        <strain evidence="3">wild</strain>
    </source>
</reference>
<keyword evidence="3" id="KW-1185">Reference proteome</keyword>
<dbReference type="Proteomes" id="UP000507470">
    <property type="component" value="Unassembled WGS sequence"/>
</dbReference>
<evidence type="ECO:0000313" key="2">
    <source>
        <dbReference type="EMBL" id="CAC5369359.1"/>
    </source>
</evidence>
<gene>
    <name evidence="2" type="ORF">MCOR_8576</name>
</gene>
<proteinExistence type="predicted"/>
<feature type="compositionally biased region" description="Basic and acidic residues" evidence="1">
    <location>
        <begin position="44"/>
        <end position="56"/>
    </location>
</feature>
<dbReference type="OrthoDB" id="6153233at2759"/>
<evidence type="ECO:0000313" key="3">
    <source>
        <dbReference type="Proteomes" id="UP000507470"/>
    </source>
</evidence>
<dbReference type="EMBL" id="CACVKT020001588">
    <property type="protein sequence ID" value="CAC5369359.1"/>
    <property type="molecule type" value="Genomic_DNA"/>
</dbReference>
<feature type="region of interest" description="Disordered" evidence="1">
    <location>
        <begin position="35"/>
        <end position="56"/>
    </location>
</feature>